<dbReference type="STRING" id="1043002.A0A074X7T4"/>
<feature type="region of interest" description="Disordered" evidence="2">
    <location>
        <begin position="1"/>
        <end position="39"/>
    </location>
</feature>
<dbReference type="Proteomes" id="UP000030706">
    <property type="component" value="Unassembled WGS sequence"/>
</dbReference>
<feature type="region of interest" description="Disordered" evidence="2">
    <location>
        <begin position="305"/>
        <end position="335"/>
    </location>
</feature>
<dbReference type="OrthoDB" id="26970at2759"/>
<dbReference type="HOGENOM" id="CLU_010579_1_1_1"/>
<reference evidence="3 4" key="1">
    <citation type="journal article" date="2014" name="BMC Genomics">
        <title>Genome sequencing of four Aureobasidium pullulans varieties: biotechnological potential, stress tolerance, and description of new species.</title>
        <authorList>
            <person name="Gostin Ar C."/>
            <person name="Ohm R.A."/>
            <person name="Kogej T."/>
            <person name="Sonjak S."/>
            <person name="Turk M."/>
            <person name="Zajc J."/>
            <person name="Zalar P."/>
            <person name="Grube M."/>
            <person name="Sun H."/>
            <person name="Han J."/>
            <person name="Sharma A."/>
            <person name="Chiniquy J."/>
            <person name="Ngan C.Y."/>
            <person name="Lipzen A."/>
            <person name="Barry K."/>
            <person name="Grigoriev I.V."/>
            <person name="Gunde-Cimerman N."/>
        </authorList>
    </citation>
    <scope>NUCLEOTIDE SEQUENCE [LARGE SCALE GENOMIC DNA]</scope>
    <source>
        <strain evidence="3 4">EXF-150</strain>
    </source>
</reference>
<feature type="compositionally biased region" description="Polar residues" evidence="2">
    <location>
        <begin position="25"/>
        <end position="36"/>
    </location>
</feature>
<name>A0A074X7T4_AURPU</name>
<evidence type="ECO:0000256" key="1">
    <source>
        <dbReference type="ARBA" id="ARBA00010098"/>
    </source>
</evidence>
<dbReference type="PANTHER" id="PTHR12790:SF0">
    <property type="entry name" value="RNA POLYMERASE I-SPECIFIC TRANSCRIPTION INITIATION FACTOR RRN3-RELATED"/>
    <property type="match status" value="1"/>
</dbReference>
<dbReference type="InterPro" id="IPR007991">
    <property type="entry name" value="RNA_pol_I_trans_ini_fac_RRN3"/>
</dbReference>
<protein>
    <submittedName>
        <fullName evidence="3">RNA polymerase I-specific transcription initiation factor RRN3</fullName>
    </submittedName>
</protein>
<keyword evidence="3" id="KW-0648">Protein biosynthesis</keyword>
<keyword evidence="4" id="KW-1185">Reference proteome</keyword>
<feature type="compositionally biased region" description="Acidic residues" evidence="2">
    <location>
        <begin position="646"/>
        <end position="679"/>
    </location>
</feature>
<evidence type="ECO:0000313" key="4">
    <source>
        <dbReference type="Proteomes" id="UP000030706"/>
    </source>
</evidence>
<dbReference type="GO" id="GO:0006361">
    <property type="term" value="P:transcription initiation at RNA polymerase I promoter"/>
    <property type="evidence" value="ECO:0007669"/>
    <property type="project" value="InterPro"/>
</dbReference>
<feature type="compositionally biased region" description="Acidic residues" evidence="2">
    <location>
        <begin position="310"/>
        <end position="325"/>
    </location>
</feature>
<gene>
    <name evidence="3" type="ORF">M438DRAFT_302245</name>
</gene>
<dbReference type="EMBL" id="KL584991">
    <property type="protein sequence ID" value="KEQ81453.1"/>
    <property type="molecule type" value="Genomic_DNA"/>
</dbReference>
<dbReference type="RefSeq" id="XP_029757640.1">
    <property type="nucleotide sequence ID" value="XM_029902127.1"/>
</dbReference>
<dbReference type="GO" id="GO:0003743">
    <property type="term" value="F:translation initiation factor activity"/>
    <property type="evidence" value="ECO:0007669"/>
    <property type="project" value="UniProtKB-KW"/>
</dbReference>
<evidence type="ECO:0000256" key="2">
    <source>
        <dbReference type="SAM" id="MobiDB-lite"/>
    </source>
</evidence>
<sequence>MVSLVQAPSMPPTLPQKSLKRDASHLSSPAPESSQSKKLRVAFDDRVDVRIMDDWTAKPLDLVKDEVRSALEGHLRPAADKDDGAYEQLRMVFISAAPSRSHDNGAVSSYTEAPSTALLKKYLVALSGRVSDLKACGKLVHAVLDVNWLGRDDAFVALYVRFLGTLGSAVPGFLRTVLDRIVGHFVEVSSSLGRIPNEPYVPRQQMVARLHNALRYLLRLIPSANSALAESLRGQFPNHRTASRQGYIAFVKNSLKTIEYAPELKAEIQTLITERLVKIDVEVQEELDDLEDEVDEHRVLGLSGLSEAKEDADDSDDDSDADSDSSSEISMTPEENHLRALRDTVAKLDSVLDLLFSHYTPTFASGKMYEVNDAFEHLISQFSTFVLPTYRSRHTQFLVFHFAQMSQAYAERFAGVLLRLATGRSSASNGSLSAAAYLASFIARGARVNKTLIRSIFTRLGNHLDTLRRNYESACQGPNLSRYGTFYAIAQAMLYIFCFRWRDFIMTPDDADVEDYDIFEEGEPEWLPGIKECLTQAIYSKLNPLKVCAPAIVHQFGAIANHLRFMYVIPLLETNKRLRLSSFRSLAAPASRDMGAARRENTLSHQSGEAHHQLDAFFPFDPYQLPKSKKWLEGDYRVWKGVPGMQDDDDDEEDDSSDDEDEEEDEFGDIGDDPEYESE</sequence>
<dbReference type="GO" id="GO:0001042">
    <property type="term" value="F:RNA polymerase I core binding"/>
    <property type="evidence" value="ECO:0007669"/>
    <property type="project" value="TreeGrafter"/>
</dbReference>
<dbReference type="AlphaFoldDB" id="A0A074X7T4"/>
<dbReference type="GO" id="GO:0005634">
    <property type="term" value="C:nucleus"/>
    <property type="evidence" value="ECO:0007669"/>
    <property type="project" value="TreeGrafter"/>
</dbReference>
<comment type="similarity">
    <text evidence="1">Belongs to the RRN3 family.</text>
</comment>
<dbReference type="GeneID" id="40744433"/>
<dbReference type="PANTHER" id="PTHR12790">
    <property type="entry name" value="TRANSCRIPTION INITIATION FACTOR IA RRN3"/>
    <property type="match status" value="1"/>
</dbReference>
<proteinExistence type="inferred from homology"/>
<feature type="region of interest" description="Disordered" evidence="2">
    <location>
        <begin position="641"/>
        <end position="679"/>
    </location>
</feature>
<evidence type="ECO:0000313" key="3">
    <source>
        <dbReference type="EMBL" id="KEQ81453.1"/>
    </source>
</evidence>
<keyword evidence="3" id="KW-0396">Initiation factor</keyword>
<dbReference type="Pfam" id="PF05327">
    <property type="entry name" value="RRN3"/>
    <property type="match status" value="1"/>
</dbReference>
<accession>A0A074X7T4</accession>
<dbReference type="GO" id="GO:0001181">
    <property type="term" value="F:RNA polymerase I general transcription initiation factor activity"/>
    <property type="evidence" value="ECO:0007669"/>
    <property type="project" value="InterPro"/>
</dbReference>
<organism evidence="3 4">
    <name type="scientific">Aureobasidium pullulans EXF-150</name>
    <dbReference type="NCBI Taxonomy" id="1043002"/>
    <lineage>
        <taxon>Eukaryota</taxon>
        <taxon>Fungi</taxon>
        <taxon>Dikarya</taxon>
        <taxon>Ascomycota</taxon>
        <taxon>Pezizomycotina</taxon>
        <taxon>Dothideomycetes</taxon>
        <taxon>Dothideomycetidae</taxon>
        <taxon>Dothideales</taxon>
        <taxon>Saccotheciaceae</taxon>
        <taxon>Aureobasidium</taxon>
    </lineage>
</organism>